<evidence type="ECO:0000313" key="1">
    <source>
        <dbReference type="EMBL" id="VAX34489.1"/>
    </source>
</evidence>
<gene>
    <name evidence="1" type="ORF">MNBD_NITROSPIRAE03-1886</name>
</gene>
<dbReference type="AlphaFoldDB" id="A0A3B1CX68"/>
<reference evidence="1" key="1">
    <citation type="submission" date="2018-06" db="EMBL/GenBank/DDBJ databases">
        <authorList>
            <person name="Zhirakovskaya E."/>
        </authorList>
    </citation>
    <scope>NUCLEOTIDE SEQUENCE</scope>
</reference>
<organism evidence="1">
    <name type="scientific">hydrothermal vent metagenome</name>
    <dbReference type="NCBI Taxonomy" id="652676"/>
    <lineage>
        <taxon>unclassified sequences</taxon>
        <taxon>metagenomes</taxon>
        <taxon>ecological metagenomes</taxon>
    </lineage>
</organism>
<dbReference type="EMBL" id="UOGI01000332">
    <property type="protein sequence ID" value="VAX34489.1"/>
    <property type="molecule type" value="Genomic_DNA"/>
</dbReference>
<sequence length="71" mass="8042">MAKVVMRLAVMDNGTIKVEKGDMKAPKKMTKSEFKKSLVGKNMKNAESITVLQSNPCIWVNAIGSWYYICW</sequence>
<accession>A0A3B1CX68</accession>
<protein>
    <submittedName>
        <fullName evidence="1">Uncharacterized protein</fullName>
    </submittedName>
</protein>
<proteinExistence type="predicted"/>
<name>A0A3B1CX68_9ZZZZ</name>